<dbReference type="SUPFAM" id="SSF51197">
    <property type="entry name" value="Clavaminate synthase-like"/>
    <property type="match status" value="1"/>
</dbReference>
<dbReference type="PROSITE" id="PS51471">
    <property type="entry name" value="FE2OG_OXY"/>
    <property type="match status" value="1"/>
</dbReference>
<dbReference type="Pfam" id="PF14226">
    <property type="entry name" value="DIOX_N"/>
    <property type="match status" value="1"/>
</dbReference>
<evidence type="ECO:0000256" key="2">
    <source>
        <dbReference type="SAM" id="SignalP"/>
    </source>
</evidence>
<feature type="signal peptide" evidence="2">
    <location>
        <begin position="1"/>
        <end position="21"/>
    </location>
</feature>
<dbReference type="EMBL" id="KM233792">
    <property type="protein sequence ID" value="AIW06442.1"/>
    <property type="molecule type" value="mRNA"/>
</dbReference>
<protein>
    <submittedName>
        <fullName evidence="4">Putative isopenicillin-n-synthase</fullName>
    </submittedName>
</protein>
<dbReference type="InterPro" id="IPR027443">
    <property type="entry name" value="IPNS-like_sf"/>
</dbReference>
<dbReference type="InterPro" id="IPR050231">
    <property type="entry name" value="Iron_ascorbate_oxido_reductase"/>
</dbReference>
<evidence type="ECO:0000256" key="1">
    <source>
        <dbReference type="RuleBase" id="RU003682"/>
    </source>
</evidence>
<dbReference type="GO" id="GO:0046872">
    <property type="term" value="F:metal ion binding"/>
    <property type="evidence" value="ECO:0007669"/>
    <property type="project" value="UniProtKB-KW"/>
</dbReference>
<keyword evidence="2" id="KW-0732">Signal</keyword>
<proteinExistence type="evidence at transcript level"/>
<dbReference type="Gene3D" id="2.60.120.330">
    <property type="entry name" value="B-lactam Antibiotic, Isopenicillin N Synthase, Chain"/>
    <property type="match status" value="1"/>
</dbReference>
<reference evidence="4" key="1">
    <citation type="journal article" date="2015" name="PLoS ONE">
        <title>Occurrence of Isopenicillin-N-Synthase Homologs in Bioluminescent Ctenophores and Implications for Coelenterazine Biosynthesis.</title>
        <authorList>
            <person name="Francis W.R."/>
            <person name="Shaner N.C."/>
            <person name="Christianson L.M."/>
            <person name="Powers M.L."/>
            <person name="Haddock S.H."/>
        </authorList>
    </citation>
    <scope>NUCLEOTIDE SEQUENCE</scope>
</reference>
<dbReference type="GO" id="GO:0016491">
    <property type="term" value="F:oxidoreductase activity"/>
    <property type="evidence" value="ECO:0007669"/>
    <property type="project" value="UniProtKB-KW"/>
</dbReference>
<dbReference type="InterPro" id="IPR005123">
    <property type="entry name" value="Oxoglu/Fe-dep_dioxygenase_dom"/>
</dbReference>
<accession>A0A0A0RW06</accession>
<keyword evidence="1" id="KW-0408">Iron</keyword>
<dbReference type="Pfam" id="PF03171">
    <property type="entry name" value="2OG-FeII_Oxy"/>
    <property type="match status" value="1"/>
</dbReference>
<dbReference type="InterPro" id="IPR044861">
    <property type="entry name" value="IPNS-like_FE2OG_OXY"/>
</dbReference>
<keyword evidence="1" id="KW-0560">Oxidoreductase</keyword>
<feature type="chain" id="PRO_5001976740" evidence="2">
    <location>
        <begin position="22"/>
        <end position="368"/>
    </location>
</feature>
<name>A0A0A0RW06_9METZ</name>
<organism evidence="4">
    <name type="scientific">Lobata sp. V WRF-2014</name>
    <dbReference type="NCBI Taxonomy" id="1567047"/>
    <lineage>
        <taxon>Eukaryota</taxon>
        <taxon>Metazoa</taxon>
        <taxon>Ctenophora</taxon>
        <taxon>Tentaculata</taxon>
        <taxon>Lobata</taxon>
    </lineage>
</organism>
<evidence type="ECO:0000259" key="3">
    <source>
        <dbReference type="PROSITE" id="PS51471"/>
    </source>
</evidence>
<comment type="similarity">
    <text evidence="1">Belongs to the iron/ascorbate-dependent oxidoreductase family.</text>
</comment>
<dbReference type="AlphaFoldDB" id="A0A0A0RW06"/>
<keyword evidence="1" id="KW-0479">Metal-binding</keyword>
<dbReference type="InterPro" id="IPR026992">
    <property type="entry name" value="DIOX_N"/>
</dbReference>
<sequence>MSKTVVSLALLLGIFVVPTSAFGLPELLEKLWPKETGQVFDTVARIPYNELLNDNPYVDPFIVHSMKNFGFFYVVDVPDYDASVEDEYLQQFFNLPEKVKADTEIKRHNPANKNAYRGYCPGLDDVEATLQYKEVFNIGPHETRAPFYDDSLSNDLEKLKYECSEANVWPETDNCTFDKGFKEVFQTGFDMRRNIARAFVRSISRALGFPNLPSLFSEDEFSAMGLRRYPVRSERTNKNMFSDFDGELLRELEHIDSTVTVLSTFNNGGLQMLYKNQYMNAPVTGDNAFLVNIGKLVEDIIDNQLISVRHRVIETAYTRHSITYFLGPAFDADISRSMTGYITEAGHKYRIFGEWIKDYLGAIELFYY</sequence>
<evidence type="ECO:0000313" key="4">
    <source>
        <dbReference type="EMBL" id="AIW06442.1"/>
    </source>
</evidence>
<dbReference type="PANTHER" id="PTHR47990">
    <property type="entry name" value="2-OXOGLUTARATE (2OG) AND FE(II)-DEPENDENT OXYGENASE SUPERFAMILY PROTEIN-RELATED"/>
    <property type="match status" value="1"/>
</dbReference>
<feature type="domain" description="Fe2OG dioxygenase" evidence="3">
    <location>
        <begin position="220"/>
        <end position="328"/>
    </location>
</feature>